<keyword evidence="13" id="KW-1185">Reference proteome</keyword>
<evidence type="ECO:0000313" key="12">
    <source>
        <dbReference type="EMBL" id="GFR88429.1"/>
    </source>
</evidence>
<dbReference type="Proteomes" id="UP000762676">
    <property type="component" value="Unassembled WGS sequence"/>
</dbReference>
<feature type="compositionally biased region" description="Polar residues" evidence="9">
    <location>
        <begin position="677"/>
        <end position="705"/>
    </location>
</feature>
<evidence type="ECO:0000256" key="2">
    <source>
        <dbReference type="ARBA" id="ARBA00022723"/>
    </source>
</evidence>
<dbReference type="PANTHER" id="PTHR46481">
    <property type="entry name" value="ZINC FINGER BED DOMAIN-CONTAINING PROTEIN 4"/>
    <property type="match status" value="1"/>
</dbReference>
<keyword evidence="5" id="KW-0805">Transcription regulation</keyword>
<feature type="domain" description="BED-type" evidence="10">
    <location>
        <begin position="29"/>
        <end position="59"/>
    </location>
</feature>
<evidence type="ECO:0000256" key="6">
    <source>
        <dbReference type="ARBA" id="ARBA00023125"/>
    </source>
</evidence>
<evidence type="ECO:0000259" key="11">
    <source>
        <dbReference type="Pfam" id="PF05699"/>
    </source>
</evidence>
<dbReference type="GO" id="GO:0005634">
    <property type="term" value="C:nucleus"/>
    <property type="evidence" value="ECO:0007669"/>
    <property type="project" value="UniProtKB-SubCell"/>
</dbReference>
<evidence type="ECO:0000256" key="3">
    <source>
        <dbReference type="ARBA" id="ARBA00022771"/>
    </source>
</evidence>
<keyword evidence="7" id="KW-0804">Transcription</keyword>
<dbReference type="InterPro" id="IPR008906">
    <property type="entry name" value="HATC_C_dom"/>
</dbReference>
<comment type="caution">
    <text evidence="12">The sequence shown here is derived from an EMBL/GenBank/DDBJ whole genome shotgun (WGS) entry which is preliminary data.</text>
</comment>
<comment type="subcellular location">
    <subcellularLocation>
        <location evidence="1">Nucleus</location>
    </subcellularLocation>
</comment>
<dbReference type="PANTHER" id="PTHR46481:SF10">
    <property type="entry name" value="ZINC FINGER BED DOMAIN-CONTAINING PROTEIN 39"/>
    <property type="match status" value="1"/>
</dbReference>
<gene>
    <name evidence="12" type="ORF">ElyMa_004251900</name>
</gene>
<evidence type="ECO:0000256" key="5">
    <source>
        <dbReference type="ARBA" id="ARBA00023015"/>
    </source>
</evidence>
<dbReference type="GO" id="GO:0046983">
    <property type="term" value="F:protein dimerization activity"/>
    <property type="evidence" value="ECO:0007669"/>
    <property type="project" value="InterPro"/>
</dbReference>
<sequence length="793" mass="88226">MATSKSPIPEQNCDILFYVFEKIASGPSEYMLKCMLCQKFFTSLTRTRSLLYHLRCQHPVCYEEVKKKREQEKLRSKPTKAKAPKNVAPAKDLSDSPITGVTGTLASTKSENDETMNSHQALPHIGEVSSEHVNDAIVHWLAADMVHPSVVEKKGFRKFLTACGIKTDLPSKKTMSDTVISNLTEEIKSMLREHLGPASFVALSLETWIHRDTQTFLTITAHFFKENWSNTSYVLETFECPEDATAITLGTSLRRVTDEWDVTKDIVAVLSTFPDPVMSDAIAFNDWEELYCFSHLLNLVVNDALIAVTEWVRVHKKISAALTFFDENVEASDALAAVQQQHKLPTKRLKQEKPSLWMSVLATMTRLVEQYKAVNTVFGMLGRDTMCLYEDEMALVKDVIQVLNPFQDAVEELCTDSYPCVSKIIPIATLLQQVTEASIAPDDSGTQKALKSALLSQMKQHFANLENQPLLAAATLLDPRYKQHVFANTDALEAAQQRLLIDTQQLTSDSTENKTSAKGTSTFSLVTVTFDKTNQSEADEDTDALGAAQQILLIDTQQLVGIQTSDSTENKTSAKGTSTFSPVTVTFDKTNQSEANEDTDAFGAAQQIFLIDTQQLVGLLTFDSTENKTSAKGTSTFSPVTVTFDKTNQSEADKDTDALGAAQQILLIDTQQLVQTSDSTENKTSAKSTSSFSPATDTFDETNQSEADEETKRFFQEANILQTADPFQWWRLNEVRFPHLKVLATKFLSVPAISADSHKLFTKEGIAFSDRRDLFKPSQLNNMLFLNQNLSLT</sequence>
<evidence type="ECO:0000256" key="8">
    <source>
        <dbReference type="ARBA" id="ARBA00023242"/>
    </source>
</evidence>
<dbReference type="GO" id="GO:0003677">
    <property type="term" value="F:DNA binding"/>
    <property type="evidence" value="ECO:0007669"/>
    <property type="project" value="UniProtKB-KW"/>
</dbReference>
<keyword evidence="8" id="KW-0539">Nucleus</keyword>
<evidence type="ECO:0000256" key="9">
    <source>
        <dbReference type="SAM" id="MobiDB-lite"/>
    </source>
</evidence>
<proteinExistence type="predicted"/>
<keyword evidence="3" id="KW-0863">Zinc-finger</keyword>
<keyword evidence="4" id="KW-0862">Zinc</keyword>
<dbReference type="Pfam" id="PF02892">
    <property type="entry name" value="zf-BED"/>
    <property type="match status" value="1"/>
</dbReference>
<evidence type="ECO:0000256" key="4">
    <source>
        <dbReference type="ARBA" id="ARBA00022833"/>
    </source>
</evidence>
<dbReference type="GO" id="GO:0008270">
    <property type="term" value="F:zinc ion binding"/>
    <property type="evidence" value="ECO:0007669"/>
    <property type="project" value="UniProtKB-KW"/>
</dbReference>
<feature type="domain" description="HAT C-terminal dimerisation" evidence="11">
    <location>
        <begin position="713"/>
        <end position="790"/>
    </location>
</feature>
<dbReference type="InterPro" id="IPR012337">
    <property type="entry name" value="RNaseH-like_sf"/>
</dbReference>
<keyword evidence="6" id="KW-0238">DNA-binding</keyword>
<organism evidence="12 13">
    <name type="scientific">Elysia marginata</name>
    <dbReference type="NCBI Taxonomy" id="1093978"/>
    <lineage>
        <taxon>Eukaryota</taxon>
        <taxon>Metazoa</taxon>
        <taxon>Spiralia</taxon>
        <taxon>Lophotrochozoa</taxon>
        <taxon>Mollusca</taxon>
        <taxon>Gastropoda</taxon>
        <taxon>Heterobranchia</taxon>
        <taxon>Euthyneura</taxon>
        <taxon>Panpulmonata</taxon>
        <taxon>Sacoglossa</taxon>
        <taxon>Placobranchoidea</taxon>
        <taxon>Plakobranchidae</taxon>
        <taxon>Elysia</taxon>
    </lineage>
</organism>
<reference evidence="12 13" key="1">
    <citation type="journal article" date="2021" name="Elife">
        <title>Chloroplast acquisition without the gene transfer in kleptoplastic sea slugs, Plakobranchus ocellatus.</title>
        <authorList>
            <person name="Maeda T."/>
            <person name="Takahashi S."/>
            <person name="Yoshida T."/>
            <person name="Shimamura S."/>
            <person name="Takaki Y."/>
            <person name="Nagai Y."/>
            <person name="Toyoda A."/>
            <person name="Suzuki Y."/>
            <person name="Arimoto A."/>
            <person name="Ishii H."/>
            <person name="Satoh N."/>
            <person name="Nishiyama T."/>
            <person name="Hasebe M."/>
            <person name="Maruyama T."/>
            <person name="Minagawa J."/>
            <person name="Obokata J."/>
            <person name="Shigenobu S."/>
        </authorList>
    </citation>
    <scope>NUCLEOTIDE SEQUENCE [LARGE SCALE GENOMIC DNA]</scope>
</reference>
<feature type="region of interest" description="Disordered" evidence="9">
    <location>
        <begin position="677"/>
        <end position="709"/>
    </location>
</feature>
<dbReference type="Pfam" id="PF05699">
    <property type="entry name" value="Dimer_Tnp_hAT"/>
    <property type="match status" value="1"/>
</dbReference>
<dbReference type="SUPFAM" id="SSF53098">
    <property type="entry name" value="Ribonuclease H-like"/>
    <property type="match status" value="1"/>
</dbReference>
<keyword evidence="2" id="KW-0479">Metal-binding</keyword>
<name>A0AAV4GSA7_9GAST</name>
<evidence type="ECO:0000259" key="10">
    <source>
        <dbReference type="Pfam" id="PF02892"/>
    </source>
</evidence>
<protein>
    <submittedName>
        <fullName evidence="12">Zinc finger BED domain-containing protein 4</fullName>
    </submittedName>
</protein>
<feature type="region of interest" description="Disordered" evidence="9">
    <location>
        <begin position="68"/>
        <end position="118"/>
    </location>
</feature>
<evidence type="ECO:0000256" key="7">
    <source>
        <dbReference type="ARBA" id="ARBA00023163"/>
    </source>
</evidence>
<accession>A0AAV4GSA7</accession>
<dbReference type="InterPro" id="IPR052035">
    <property type="entry name" value="ZnF_BED_domain_contain"/>
</dbReference>
<evidence type="ECO:0000313" key="13">
    <source>
        <dbReference type="Proteomes" id="UP000762676"/>
    </source>
</evidence>
<dbReference type="SUPFAM" id="SSF140996">
    <property type="entry name" value="Hermes dimerisation domain"/>
    <property type="match status" value="1"/>
</dbReference>
<dbReference type="InterPro" id="IPR003656">
    <property type="entry name" value="Znf_BED"/>
</dbReference>
<feature type="compositionally biased region" description="Polar residues" evidence="9">
    <location>
        <begin position="96"/>
        <end position="118"/>
    </location>
</feature>
<dbReference type="EMBL" id="BMAT01008565">
    <property type="protein sequence ID" value="GFR88429.1"/>
    <property type="molecule type" value="Genomic_DNA"/>
</dbReference>
<evidence type="ECO:0000256" key="1">
    <source>
        <dbReference type="ARBA" id="ARBA00004123"/>
    </source>
</evidence>
<dbReference type="AlphaFoldDB" id="A0AAV4GSA7"/>